<accession>A0A2G5UBL0</accession>
<keyword evidence="4" id="KW-1185">Reference proteome</keyword>
<evidence type="ECO:0000256" key="2">
    <source>
        <dbReference type="SAM" id="MobiDB-lite"/>
    </source>
</evidence>
<feature type="coiled-coil region" evidence="1">
    <location>
        <begin position="160"/>
        <end position="293"/>
    </location>
</feature>
<evidence type="ECO:0000313" key="3">
    <source>
        <dbReference type="EMBL" id="PIC36925.1"/>
    </source>
</evidence>
<comment type="caution">
    <text evidence="3">The sequence shown here is derived from an EMBL/GenBank/DDBJ whole genome shotgun (WGS) entry which is preliminary data.</text>
</comment>
<protein>
    <submittedName>
        <fullName evidence="3">Uncharacterized protein</fullName>
    </submittedName>
</protein>
<reference evidence="4" key="1">
    <citation type="submission" date="2017-10" db="EMBL/GenBank/DDBJ databases">
        <title>Rapid genome shrinkage in a self-fertile nematode reveals novel sperm competition proteins.</title>
        <authorList>
            <person name="Yin D."/>
            <person name="Schwarz E.M."/>
            <person name="Thomas C.G."/>
            <person name="Felde R.L."/>
            <person name="Korf I.F."/>
            <person name="Cutter A.D."/>
            <person name="Schartner C.M."/>
            <person name="Ralston E.J."/>
            <person name="Meyer B.J."/>
            <person name="Haag E.S."/>
        </authorList>
    </citation>
    <scope>NUCLEOTIDE SEQUENCE [LARGE SCALE GENOMIC DNA]</scope>
    <source>
        <strain evidence="4">JU1422</strain>
    </source>
</reference>
<sequence length="539" mass="62806">MSKKLRIDDVLKRLQTRLEEQDPEMFPDSEMSKSSDSDDLKSVDSIDLESDDDVKTVQSSLKIDMETKLQNLLKEQFPTLEQVLLVISSQLNHIQNENLNNFMDLWAELRQKSGEGADFNMVISEKELASMEISFKRKFEILRADFEREKIAHKNTQSTLQKSQIELFAKNREIEKLQERIQELEKAENEQKSIKSLSEDFERLKIAILGDQEPSESARIEELEDLLEESDAKILDLQEELEDVKAKNQELKDQKDQEASEMESEIFRLSDNLEFANAKIKAMDLKIQNLRKDSDEKIQKLKHSEFKKVQEILKLHHRLQTENFDSKDHKFQESLKILENQKNLEIAELKDMLSNQGKRFQLEIQEVENLKKSKTILEAELQKLQKTLEENVEESEKWAELNFDWKSLQAQARENLKMWPTVSENAVKNIELLAKNMKFRKPENFPEQNSQQKLQKTFDGKEELAKKWAELNLSWESTRAGLMEHFKTVPISSSVQNLQGPKKGAEPNLDLKALQETLMEQLKMNPTFSNSAGNSFQSS</sequence>
<name>A0A2G5UBL0_9PELO</name>
<feature type="compositionally biased region" description="Basic and acidic residues" evidence="2">
    <location>
        <begin position="30"/>
        <end position="44"/>
    </location>
</feature>
<gene>
    <name evidence="3" type="primary">Cnig_chr_IV.g15740</name>
    <name evidence="3" type="ORF">B9Z55_015740</name>
</gene>
<evidence type="ECO:0000256" key="1">
    <source>
        <dbReference type="SAM" id="Coils"/>
    </source>
</evidence>
<dbReference type="OrthoDB" id="10393135at2759"/>
<dbReference type="Proteomes" id="UP000230233">
    <property type="component" value="Chromosome IV"/>
</dbReference>
<feature type="coiled-coil region" evidence="1">
    <location>
        <begin position="335"/>
        <end position="401"/>
    </location>
</feature>
<dbReference type="EMBL" id="PDUG01000004">
    <property type="protein sequence ID" value="PIC36925.1"/>
    <property type="molecule type" value="Genomic_DNA"/>
</dbReference>
<evidence type="ECO:0000313" key="4">
    <source>
        <dbReference type="Proteomes" id="UP000230233"/>
    </source>
</evidence>
<feature type="region of interest" description="Disordered" evidence="2">
    <location>
        <begin position="16"/>
        <end position="45"/>
    </location>
</feature>
<dbReference type="AlphaFoldDB" id="A0A2G5UBL0"/>
<organism evidence="3 4">
    <name type="scientific">Caenorhabditis nigoni</name>
    <dbReference type="NCBI Taxonomy" id="1611254"/>
    <lineage>
        <taxon>Eukaryota</taxon>
        <taxon>Metazoa</taxon>
        <taxon>Ecdysozoa</taxon>
        <taxon>Nematoda</taxon>
        <taxon>Chromadorea</taxon>
        <taxon>Rhabditida</taxon>
        <taxon>Rhabditina</taxon>
        <taxon>Rhabditomorpha</taxon>
        <taxon>Rhabditoidea</taxon>
        <taxon>Rhabditidae</taxon>
        <taxon>Peloderinae</taxon>
        <taxon>Caenorhabditis</taxon>
    </lineage>
</organism>
<keyword evidence="1" id="KW-0175">Coiled coil</keyword>
<proteinExistence type="predicted"/>